<dbReference type="AlphaFoldDB" id="A0A1G1TKF1"/>
<keyword evidence="1" id="KW-0472">Membrane</keyword>
<evidence type="ECO:0008006" key="4">
    <source>
        <dbReference type="Google" id="ProtNLM"/>
    </source>
</evidence>
<sequence length="191" mass="19925">MGAVIGSQGAKHGLRLLHHAAWSRGQVAGLLALLPVAWLLAVLLHELGHVLAGQTQRFQFRWLAVGPLLWKREAGRLRLVWNKSLNLAGGMALCLPPNADDLRRRFMVFAAGGPLGSAAWAAVALGTYALLPVATSAVGQVLAGALAASGGISALLALLTLIPAHVGGFYSDGGRLLHLGRAMRPGSSTWP</sequence>
<evidence type="ECO:0000313" key="3">
    <source>
        <dbReference type="Proteomes" id="UP000177506"/>
    </source>
</evidence>
<keyword evidence="3" id="KW-1185">Reference proteome</keyword>
<keyword evidence="1" id="KW-1133">Transmembrane helix</keyword>
<protein>
    <recommendedName>
        <fullName evidence="4">Peptidase M50 domain-containing protein</fullName>
    </recommendedName>
</protein>
<evidence type="ECO:0000313" key="2">
    <source>
        <dbReference type="EMBL" id="OGX91364.1"/>
    </source>
</evidence>
<proteinExistence type="predicted"/>
<comment type="caution">
    <text evidence="2">The sequence shown here is derived from an EMBL/GenBank/DDBJ whole genome shotgun (WGS) entry which is preliminary data.</text>
</comment>
<accession>A0A1G1TKF1</accession>
<feature type="transmembrane region" description="Helical" evidence="1">
    <location>
        <begin position="27"/>
        <end position="52"/>
    </location>
</feature>
<gene>
    <name evidence="2" type="ORF">BEN49_05065</name>
</gene>
<reference evidence="2 3" key="1">
    <citation type="submission" date="2016-08" db="EMBL/GenBank/DDBJ databases">
        <title>Hymenobacter coccineus sp. nov., Hymenobacter lapidarius sp. nov. and Hymenobacter glacialis sp. nov., isolated from Antarctic soil.</title>
        <authorList>
            <person name="Sedlacek I."/>
            <person name="Kralova S."/>
            <person name="Kyrova K."/>
            <person name="Maslanova I."/>
            <person name="Stankova E."/>
            <person name="Vrbovska V."/>
            <person name="Nemec M."/>
            <person name="Bartak M."/>
            <person name="Svec P."/>
            <person name="Busse H.-J."/>
            <person name="Pantucek R."/>
        </authorList>
    </citation>
    <scope>NUCLEOTIDE SEQUENCE [LARGE SCALE GENOMIC DNA]</scope>
    <source>
        <strain evidence="2 3">CCM 8649</strain>
    </source>
</reference>
<feature type="transmembrane region" description="Helical" evidence="1">
    <location>
        <begin position="106"/>
        <end position="131"/>
    </location>
</feature>
<keyword evidence="1" id="KW-0812">Transmembrane</keyword>
<feature type="transmembrane region" description="Helical" evidence="1">
    <location>
        <begin position="137"/>
        <end position="162"/>
    </location>
</feature>
<organism evidence="2 3">
    <name type="scientific">Hymenobacter coccineus</name>
    <dbReference type="NCBI Taxonomy" id="1908235"/>
    <lineage>
        <taxon>Bacteria</taxon>
        <taxon>Pseudomonadati</taxon>
        <taxon>Bacteroidota</taxon>
        <taxon>Cytophagia</taxon>
        <taxon>Cytophagales</taxon>
        <taxon>Hymenobacteraceae</taxon>
        <taxon>Hymenobacter</taxon>
    </lineage>
</organism>
<name>A0A1G1TKF1_9BACT</name>
<dbReference type="EMBL" id="MDZA01000066">
    <property type="protein sequence ID" value="OGX91364.1"/>
    <property type="molecule type" value="Genomic_DNA"/>
</dbReference>
<evidence type="ECO:0000256" key="1">
    <source>
        <dbReference type="SAM" id="Phobius"/>
    </source>
</evidence>
<dbReference type="Proteomes" id="UP000177506">
    <property type="component" value="Unassembled WGS sequence"/>
</dbReference>